<accession>A0A382LW04</accession>
<dbReference type="EMBL" id="UINC01089105">
    <property type="protein sequence ID" value="SVC39905.1"/>
    <property type="molecule type" value="Genomic_DNA"/>
</dbReference>
<evidence type="ECO:0008006" key="2">
    <source>
        <dbReference type="Google" id="ProtNLM"/>
    </source>
</evidence>
<gene>
    <name evidence="1" type="ORF">METZ01_LOCUS292759</name>
</gene>
<dbReference type="AlphaFoldDB" id="A0A382LW04"/>
<dbReference type="InterPro" id="IPR022240">
    <property type="entry name" value="DUF3764"/>
</dbReference>
<name>A0A382LW04_9ZZZZ</name>
<dbReference type="Pfam" id="PF12594">
    <property type="entry name" value="DUF3764"/>
    <property type="match status" value="1"/>
</dbReference>
<sequence>MKGYSRSWKKHNRIMYGTVEITKGWDTWYKLSEEMKPEMEAVGMKFLFKGCEMDEKKVHVIMEVESMEKAKEFSSNPEVNARRVEAGVVVESTVMVPLKD</sequence>
<protein>
    <recommendedName>
        <fullName evidence="2">DUF1330 domain-containing protein</fullName>
    </recommendedName>
</protein>
<proteinExistence type="predicted"/>
<evidence type="ECO:0000313" key="1">
    <source>
        <dbReference type="EMBL" id="SVC39905.1"/>
    </source>
</evidence>
<organism evidence="1">
    <name type="scientific">marine metagenome</name>
    <dbReference type="NCBI Taxonomy" id="408172"/>
    <lineage>
        <taxon>unclassified sequences</taxon>
        <taxon>metagenomes</taxon>
        <taxon>ecological metagenomes</taxon>
    </lineage>
</organism>
<reference evidence="1" key="1">
    <citation type="submission" date="2018-05" db="EMBL/GenBank/DDBJ databases">
        <authorList>
            <person name="Lanie J.A."/>
            <person name="Ng W.-L."/>
            <person name="Kazmierczak K.M."/>
            <person name="Andrzejewski T.M."/>
            <person name="Davidsen T.M."/>
            <person name="Wayne K.J."/>
            <person name="Tettelin H."/>
            <person name="Glass J.I."/>
            <person name="Rusch D."/>
            <person name="Podicherti R."/>
            <person name="Tsui H.-C.T."/>
            <person name="Winkler M.E."/>
        </authorList>
    </citation>
    <scope>NUCLEOTIDE SEQUENCE</scope>
</reference>